<dbReference type="EMBL" id="JAGINW010000001">
    <property type="protein sequence ID" value="MBP2320895.1"/>
    <property type="molecule type" value="Genomic_DNA"/>
</dbReference>
<evidence type="ECO:0000256" key="1">
    <source>
        <dbReference type="ARBA" id="ARBA00006484"/>
    </source>
</evidence>
<dbReference type="CDD" id="cd05233">
    <property type="entry name" value="SDR_c"/>
    <property type="match status" value="1"/>
</dbReference>
<dbReference type="Gene3D" id="3.40.50.1820">
    <property type="entry name" value="alpha/beta hydrolase"/>
    <property type="match status" value="1"/>
</dbReference>
<feature type="transmembrane region" description="Helical" evidence="3">
    <location>
        <begin position="158"/>
        <end position="176"/>
    </location>
</feature>
<protein>
    <submittedName>
        <fullName evidence="5">NAD(P)-dependent dehydrogenase (Short-subunit alcohol dehydrogenase family)/pimeloyl-ACP methyl ester carboxylesterase</fullName>
    </submittedName>
</protein>
<evidence type="ECO:0000259" key="4">
    <source>
        <dbReference type="Pfam" id="PF00561"/>
    </source>
</evidence>
<dbReference type="Pfam" id="PF00561">
    <property type="entry name" value="Abhydrolase_1"/>
    <property type="match status" value="1"/>
</dbReference>
<keyword evidence="3" id="KW-0472">Membrane</keyword>
<comment type="similarity">
    <text evidence="1">Belongs to the short-chain dehydrogenases/reductases (SDR) family.</text>
</comment>
<dbReference type="Proteomes" id="UP001519332">
    <property type="component" value="Unassembled WGS sequence"/>
</dbReference>
<proteinExistence type="inferred from homology"/>
<keyword evidence="2" id="KW-0560">Oxidoreductase</keyword>
<keyword evidence="6" id="KW-1185">Reference proteome</keyword>
<name>A0ABS4T8Z4_9PSEU</name>
<dbReference type="NCBIfam" id="NF004514">
    <property type="entry name" value="PRK05855.1"/>
    <property type="match status" value="1"/>
</dbReference>
<dbReference type="InterPro" id="IPR036291">
    <property type="entry name" value="NAD(P)-bd_dom_sf"/>
</dbReference>
<dbReference type="InterPro" id="IPR029058">
    <property type="entry name" value="AB_hydrolase_fold"/>
</dbReference>
<dbReference type="InterPro" id="IPR002347">
    <property type="entry name" value="SDR_fam"/>
</dbReference>
<sequence>MGVRTVKSGEVSLAVYEQGDPADPTVLLVHGYPDNHTMWDGVAARLAERFHVVSYDVRGAGASSRPREVSQYALSHLADDMLAVADAVSPSAPVHVVAHDWGSIQAWHAVTEPHSRFASFTSISGPCLDHIGYWTRKRLSRPTLGNLRQVLKQQLHSWYILAFHVPVLAALAWRLGVGKQIARIEGLSRVPAKADGIDGMKLYRANIFQRTGAPEQRRTEVPVQVIMPTRDRYMMPALLEDLQQWAPRLWKRKVIGKHWVAAQRPAVIARMAEEFIAHVLGEPVTRGLQRAQAPDSFEHRLVVITGAGSGIGRATALEFAAQGADVIVTDIDLSTAAETASLIGPSASAYQLDVTDESAVRRLADTVALDHGVPDVVVNNAGIGVAGPFMDTSPKDWQRVVDVNLLGVVHGCQAFGELMIEAGEGGHIVNIASAAAYTPSHVLPAYSTTKAAVLMLSECLRAEMVPHGIGVSAICPGLIDTSITRTTTFVGVSADEQQSLRDRSAKAYRRRNFPPSRVATAIVGAVKENRAVVPVTVEAKAGLLGSRLAPGIMRRLARIGVSQ</sequence>
<evidence type="ECO:0000313" key="6">
    <source>
        <dbReference type="Proteomes" id="UP001519332"/>
    </source>
</evidence>
<evidence type="ECO:0000256" key="2">
    <source>
        <dbReference type="ARBA" id="ARBA00023002"/>
    </source>
</evidence>
<feature type="domain" description="AB hydrolase-1" evidence="4">
    <location>
        <begin position="24"/>
        <end position="261"/>
    </location>
</feature>
<dbReference type="PANTHER" id="PTHR43391">
    <property type="entry name" value="RETINOL DEHYDROGENASE-RELATED"/>
    <property type="match status" value="1"/>
</dbReference>
<dbReference type="PROSITE" id="PS00061">
    <property type="entry name" value="ADH_SHORT"/>
    <property type="match status" value="1"/>
</dbReference>
<dbReference type="PRINTS" id="PR00080">
    <property type="entry name" value="SDRFAMILY"/>
</dbReference>
<dbReference type="Pfam" id="PF00106">
    <property type="entry name" value="adh_short"/>
    <property type="match status" value="1"/>
</dbReference>
<dbReference type="InterPro" id="IPR020904">
    <property type="entry name" value="Sc_DH/Rdtase_CS"/>
</dbReference>
<dbReference type="SUPFAM" id="SSF51735">
    <property type="entry name" value="NAD(P)-binding Rossmann-fold domains"/>
    <property type="match status" value="1"/>
</dbReference>
<keyword evidence="3" id="KW-1133">Transmembrane helix</keyword>
<organism evidence="5 6">
    <name type="scientific">Kibdelosporangium banguiense</name>
    <dbReference type="NCBI Taxonomy" id="1365924"/>
    <lineage>
        <taxon>Bacteria</taxon>
        <taxon>Bacillati</taxon>
        <taxon>Actinomycetota</taxon>
        <taxon>Actinomycetes</taxon>
        <taxon>Pseudonocardiales</taxon>
        <taxon>Pseudonocardiaceae</taxon>
        <taxon>Kibdelosporangium</taxon>
    </lineage>
</organism>
<dbReference type="Gene3D" id="3.40.50.720">
    <property type="entry name" value="NAD(P)-binding Rossmann-like Domain"/>
    <property type="match status" value="1"/>
</dbReference>
<evidence type="ECO:0000256" key="3">
    <source>
        <dbReference type="SAM" id="Phobius"/>
    </source>
</evidence>
<comment type="caution">
    <text evidence="5">The sequence shown here is derived from an EMBL/GenBank/DDBJ whole genome shotgun (WGS) entry which is preliminary data.</text>
</comment>
<dbReference type="SUPFAM" id="SSF53474">
    <property type="entry name" value="alpha/beta-Hydrolases"/>
    <property type="match status" value="1"/>
</dbReference>
<gene>
    <name evidence="5" type="ORF">JOF56_001280</name>
</gene>
<reference evidence="5 6" key="1">
    <citation type="submission" date="2021-03" db="EMBL/GenBank/DDBJ databases">
        <title>Sequencing the genomes of 1000 actinobacteria strains.</title>
        <authorList>
            <person name="Klenk H.-P."/>
        </authorList>
    </citation>
    <scope>NUCLEOTIDE SEQUENCE [LARGE SCALE GENOMIC DNA]</scope>
    <source>
        <strain evidence="5 6">DSM 46670</strain>
    </source>
</reference>
<dbReference type="InterPro" id="IPR000073">
    <property type="entry name" value="AB_hydrolase_1"/>
</dbReference>
<keyword evidence="3" id="KW-0812">Transmembrane</keyword>
<evidence type="ECO:0000313" key="5">
    <source>
        <dbReference type="EMBL" id="MBP2320895.1"/>
    </source>
</evidence>
<dbReference type="RefSeq" id="WP_209635429.1">
    <property type="nucleotide sequence ID" value="NZ_JAGINW010000001.1"/>
</dbReference>
<accession>A0ABS4T8Z4</accession>
<dbReference type="PANTHER" id="PTHR43391:SF12">
    <property type="entry name" value="OXIDOREDUCTASE EPHD-RELATED"/>
    <property type="match status" value="1"/>
</dbReference>
<dbReference type="PRINTS" id="PR00081">
    <property type="entry name" value="GDHRDH"/>
</dbReference>